<dbReference type="GeneID" id="92177691"/>
<protein>
    <recommendedName>
        <fullName evidence="1">Enoyl reductase (ER) domain-containing protein</fullName>
    </recommendedName>
</protein>
<dbReference type="InterPro" id="IPR020843">
    <property type="entry name" value="ER"/>
</dbReference>
<dbReference type="InterPro" id="IPR011032">
    <property type="entry name" value="GroES-like_sf"/>
</dbReference>
<dbReference type="PANTHER" id="PTHR45348:SF7">
    <property type="entry name" value="ZINC BINDING OXIDOREDUCTASE, PUTATIVE-RELATED"/>
    <property type="match status" value="1"/>
</dbReference>
<dbReference type="InterPro" id="IPR013149">
    <property type="entry name" value="ADH-like_C"/>
</dbReference>
<dbReference type="AlphaFoldDB" id="A0AAW0Z6T5"/>
<dbReference type="GO" id="GO:0016651">
    <property type="term" value="F:oxidoreductase activity, acting on NAD(P)H"/>
    <property type="evidence" value="ECO:0007669"/>
    <property type="project" value="InterPro"/>
</dbReference>
<dbReference type="Gene3D" id="3.90.180.10">
    <property type="entry name" value="Medium-chain alcohol dehydrogenases, catalytic domain"/>
    <property type="match status" value="1"/>
</dbReference>
<name>A0AAW0Z6T5_9TREE</name>
<dbReference type="InterPro" id="IPR013154">
    <property type="entry name" value="ADH-like_N"/>
</dbReference>
<dbReference type="PANTHER" id="PTHR45348">
    <property type="entry name" value="HYPOTHETICAL OXIDOREDUCTASE (EUROFUNG)"/>
    <property type="match status" value="1"/>
</dbReference>
<dbReference type="SUPFAM" id="SSF50129">
    <property type="entry name" value="GroES-like"/>
    <property type="match status" value="1"/>
</dbReference>
<dbReference type="CDD" id="cd08249">
    <property type="entry name" value="enoyl_reductase_like"/>
    <property type="match status" value="1"/>
</dbReference>
<accession>A0AAW0Z6T5</accession>
<gene>
    <name evidence="2" type="ORF">IAR55_000431</name>
</gene>
<sequence>MSNEIPRTMRALVQNEDHWVQVKEVSVPALQKNEVLVKIEYAAQNPTDWKHACFMSEPGVQSGNDFAGTVVSLGDNLSTPLKVGDKVAGCTHGGIWKDRGAYAEYARIESDMCFKVPEGTKLDEAATFGVAWVTACQALIDSQKKPFPTEGKVPEGTWYIIYGASSSVGLFAVSLAKAMGYRVIGIASPHSFSLVKSYGADEVLDYHDKDKAVAEALQITGGGVEYALDTISEKGSYEFTLALMGDKGKQLNGILPIPEEVKKINPKINVTSTLMYTLFGREFNFTPAAPKDTIIPASEHDHQFGKEIFAKTADLITKHGIKANPVSLKGGLDDVPTGFQEQKELKVSGKKLVYKIAD</sequence>
<dbReference type="RefSeq" id="XP_066806109.1">
    <property type="nucleotide sequence ID" value="XM_066943567.1"/>
</dbReference>
<evidence type="ECO:0000313" key="2">
    <source>
        <dbReference type="EMBL" id="KAK8869863.1"/>
    </source>
</evidence>
<dbReference type="SMART" id="SM00829">
    <property type="entry name" value="PKS_ER"/>
    <property type="match status" value="1"/>
</dbReference>
<dbReference type="Pfam" id="PF08240">
    <property type="entry name" value="ADH_N"/>
    <property type="match status" value="1"/>
</dbReference>
<dbReference type="EMBL" id="JBCAWK010000001">
    <property type="protein sequence ID" value="KAK8869863.1"/>
    <property type="molecule type" value="Genomic_DNA"/>
</dbReference>
<dbReference type="SUPFAM" id="SSF51735">
    <property type="entry name" value="NAD(P)-binding Rossmann-fold domains"/>
    <property type="match status" value="1"/>
</dbReference>
<evidence type="ECO:0000259" key="1">
    <source>
        <dbReference type="SMART" id="SM00829"/>
    </source>
</evidence>
<proteinExistence type="predicted"/>
<dbReference type="InterPro" id="IPR047122">
    <property type="entry name" value="Trans-enoyl_RdTase-like"/>
</dbReference>
<organism evidence="2 3">
    <name type="scientific">Kwoniella newhampshirensis</name>
    <dbReference type="NCBI Taxonomy" id="1651941"/>
    <lineage>
        <taxon>Eukaryota</taxon>
        <taxon>Fungi</taxon>
        <taxon>Dikarya</taxon>
        <taxon>Basidiomycota</taxon>
        <taxon>Agaricomycotina</taxon>
        <taxon>Tremellomycetes</taxon>
        <taxon>Tremellales</taxon>
        <taxon>Cryptococcaceae</taxon>
        <taxon>Kwoniella</taxon>
    </lineage>
</organism>
<dbReference type="InterPro" id="IPR036291">
    <property type="entry name" value="NAD(P)-bd_dom_sf"/>
</dbReference>
<feature type="domain" description="Enoyl reductase (ER)" evidence="1">
    <location>
        <begin position="11"/>
        <end position="353"/>
    </location>
</feature>
<reference evidence="2 3" key="1">
    <citation type="journal article" date="2024" name="bioRxiv">
        <title>Comparative genomics of Cryptococcus and Kwoniella reveals pathogenesis evolution and contrasting karyotype dynamics via intercentromeric recombination or chromosome fusion.</title>
        <authorList>
            <person name="Coelho M.A."/>
            <person name="David-Palma M."/>
            <person name="Shea T."/>
            <person name="Bowers K."/>
            <person name="McGinley-Smith S."/>
            <person name="Mohammad A.W."/>
            <person name="Gnirke A."/>
            <person name="Yurkov A.M."/>
            <person name="Nowrousian M."/>
            <person name="Sun S."/>
            <person name="Cuomo C.A."/>
            <person name="Heitman J."/>
        </authorList>
    </citation>
    <scope>NUCLEOTIDE SEQUENCE [LARGE SCALE GENOMIC DNA]</scope>
    <source>
        <strain evidence="2 3">CBS 13917</strain>
    </source>
</reference>
<dbReference type="KEGG" id="kne:92177691"/>
<dbReference type="Pfam" id="PF00107">
    <property type="entry name" value="ADH_zinc_N"/>
    <property type="match status" value="1"/>
</dbReference>
<dbReference type="Gene3D" id="3.40.50.720">
    <property type="entry name" value="NAD(P)-binding Rossmann-like Domain"/>
    <property type="match status" value="1"/>
</dbReference>
<dbReference type="Proteomes" id="UP001388673">
    <property type="component" value="Unassembled WGS sequence"/>
</dbReference>
<comment type="caution">
    <text evidence="2">The sequence shown here is derived from an EMBL/GenBank/DDBJ whole genome shotgun (WGS) entry which is preliminary data.</text>
</comment>
<evidence type="ECO:0000313" key="3">
    <source>
        <dbReference type="Proteomes" id="UP001388673"/>
    </source>
</evidence>
<keyword evidence="3" id="KW-1185">Reference proteome</keyword>